<accession>A0A3A5MRP8</accession>
<dbReference type="Proteomes" id="UP000272015">
    <property type="component" value="Unassembled WGS sequence"/>
</dbReference>
<sequence length="268" mass="29181">MVQDQVLGGARPDGAQLFVRYAYPPNARGSCGPPDSDALLHYGQAGVTDAGLRELAKGFAGAWPYLELIAASTGIRDPLDHRVVEAYWVGNPLLERVGITNIGNSMEDRFRARTGRQFSHLMEGVLAGGVPNHSFHVFEVYPWLGLLRDDRRAGTALTVLDGCRIRWGEVVEISGDEAVVKSRHLAWDGISLTLSGSTVETARHAVAGTGFMADLAVGDTVSLHWDWICDRLTPGQVRQLHGYTQRHLRIANSGVEHRGTAVALDHTL</sequence>
<dbReference type="Pfam" id="PF19927">
    <property type="entry name" value="DUF6390"/>
    <property type="match status" value="1"/>
</dbReference>
<dbReference type="InterPro" id="IPR045660">
    <property type="entry name" value="DUF6390"/>
</dbReference>
<evidence type="ECO:0000313" key="3">
    <source>
        <dbReference type="Proteomes" id="UP000272015"/>
    </source>
</evidence>
<dbReference type="RefSeq" id="WP_119973577.1">
    <property type="nucleotide sequence ID" value="NZ_JBHSQA010000005.1"/>
</dbReference>
<reference evidence="1 3" key="1">
    <citation type="submission" date="2018-09" db="EMBL/GenBank/DDBJ databases">
        <title>Novel species of Cryobacterium.</title>
        <authorList>
            <person name="Liu Q."/>
            <person name="Xin Y.-H."/>
        </authorList>
    </citation>
    <scope>NUCLEOTIDE SEQUENCE [LARGE SCALE GENOMIC DNA]</scope>
    <source>
        <strain evidence="1 3">Hh39</strain>
    </source>
</reference>
<dbReference type="AlphaFoldDB" id="A0A3A5MRP8"/>
<dbReference type="EMBL" id="QZVS01000081">
    <property type="protein sequence ID" value="RJT88676.1"/>
    <property type="molecule type" value="Genomic_DNA"/>
</dbReference>
<dbReference type="EMBL" id="QZVS01000073">
    <property type="protein sequence ID" value="RJT89438.1"/>
    <property type="molecule type" value="Genomic_DNA"/>
</dbReference>
<keyword evidence="3" id="KW-1185">Reference proteome</keyword>
<name>A0A3A5MRP8_9MICO</name>
<dbReference type="OrthoDB" id="2111648at2"/>
<comment type="caution">
    <text evidence="1">The sequence shown here is derived from an EMBL/GenBank/DDBJ whole genome shotgun (WGS) entry which is preliminary data.</text>
</comment>
<organism evidence="1 3">
    <name type="scientific">Cryobacterium melibiosiphilum</name>
    <dbReference type="NCBI Taxonomy" id="995039"/>
    <lineage>
        <taxon>Bacteria</taxon>
        <taxon>Bacillati</taxon>
        <taxon>Actinomycetota</taxon>
        <taxon>Actinomycetes</taxon>
        <taxon>Micrococcales</taxon>
        <taxon>Microbacteriaceae</taxon>
        <taxon>Cryobacterium</taxon>
    </lineage>
</organism>
<evidence type="ECO:0000313" key="1">
    <source>
        <dbReference type="EMBL" id="RJT88676.1"/>
    </source>
</evidence>
<proteinExistence type="predicted"/>
<protein>
    <submittedName>
        <fullName evidence="1">Uncharacterized protein</fullName>
    </submittedName>
</protein>
<evidence type="ECO:0000313" key="2">
    <source>
        <dbReference type="EMBL" id="RJT89438.1"/>
    </source>
</evidence>
<gene>
    <name evidence="2" type="ORF">D6T64_07015</name>
    <name evidence="1" type="ORF">D6T64_09980</name>
</gene>